<dbReference type="Proteomes" id="UP000078507">
    <property type="component" value="Unassembled WGS sequence"/>
</dbReference>
<feature type="domain" description="GGDEF" evidence="1">
    <location>
        <begin position="3"/>
        <end position="33"/>
    </location>
</feature>
<dbReference type="SUPFAM" id="SSF55073">
    <property type="entry name" value="Nucleotide cyclase"/>
    <property type="match status" value="1"/>
</dbReference>
<dbReference type="Pfam" id="PF00990">
    <property type="entry name" value="GGDEF"/>
    <property type="match status" value="1"/>
</dbReference>
<sequence>MKLHFIDLDGFKAVNDAWGHAIGDALIVAVSSASRVFDRNYGEFVAAQASGKRVIRQASRSGGQAEPATGCGGFLNLYFYAWMTPAGTGCVNSSATRTEDAGGIMPAARCDGSVHAAVLMGA</sequence>
<keyword evidence="3" id="KW-1185">Reference proteome</keyword>
<proteinExistence type="predicted"/>
<dbReference type="AlphaFoldDB" id="A0A178YUU2"/>
<accession>A0A178YUU2</accession>
<organism evidence="2 3">
    <name type="scientific">Sinorhizobium saheli</name>
    <dbReference type="NCBI Taxonomy" id="36856"/>
    <lineage>
        <taxon>Bacteria</taxon>
        <taxon>Pseudomonadati</taxon>
        <taxon>Pseudomonadota</taxon>
        <taxon>Alphaproteobacteria</taxon>
        <taxon>Hyphomicrobiales</taxon>
        <taxon>Rhizobiaceae</taxon>
        <taxon>Sinorhizobium/Ensifer group</taxon>
        <taxon>Sinorhizobium</taxon>
    </lineage>
</organism>
<dbReference type="Gene3D" id="3.30.70.270">
    <property type="match status" value="1"/>
</dbReference>
<dbReference type="InterPro" id="IPR029787">
    <property type="entry name" value="Nucleotide_cyclase"/>
</dbReference>
<evidence type="ECO:0000313" key="3">
    <source>
        <dbReference type="Proteomes" id="UP000078507"/>
    </source>
</evidence>
<name>A0A178YUU2_SINSA</name>
<evidence type="ECO:0000313" key="2">
    <source>
        <dbReference type="EMBL" id="OAP50505.1"/>
    </source>
</evidence>
<evidence type="ECO:0000259" key="1">
    <source>
        <dbReference type="Pfam" id="PF00990"/>
    </source>
</evidence>
<protein>
    <recommendedName>
        <fullName evidence="1">GGDEF domain-containing protein</fullName>
    </recommendedName>
</protein>
<dbReference type="STRING" id="36856.ATB98_22525"/>
<dbReference type="InterPro" id="IPR043128">
    <property type="entry name" value="Rev_trsase/Diguanyl_cyclase"/>
</dbReference>
<comment type="caution">
    <text evidence="2">The sequence shown here is derived from an EMBL/GenBank/DDBJ whole genome shotgun (WGS) entry which is preliminary data.</text>
</comment>
<dbReference type="InterPro" id="IPR000160">
    <property type="entry name" value="GGDEF_dom"/>
</dbReference>
<gene>
    <name evidence="2" type="ORF">ATB98_22525</name>
</gene>
<dbReference type="EMBL" id="LNQB01000026">
    <property type="protein sequence ID" value="OAP50505.1"/>
    <property type="molecule type" value="Genomic_DNA"/>
</dbReference>
<reference evidence="2 3" key="1">
    <citation type="submission" date="2015-11" db="EMBL/GenBank/DDBJ databases">
        <title>Ensifer anhuiense sp. nov., an effective nitrogen fixation bacterium with Glycine soja.</title>
        <authorList>
            <person name="Yan H."/>
            <person name="Chen W."/>
        </authorList>
    </citation>
    <scope>NUCLEOTIDE SEQUENCE [LARGE SCALE GENOMIC DNA]</scope>
    <source>
        <strain evidence="2 3">LMG 7837</strain>
    </source>
</reference>